<sequence>MRYVPISLFTALVVKDIFITPTYTVTIQQFPDMLAAIIVIGVAYWTRSMAISVILGLLAVFLLAMFL</sequence>
<keyword evidence="1" id="KW-1133">Transmembrane helix</keyword>
<comment type="caution">
    <text evidence="2">The sequence shown here is derived from an EMBL/GenBank/DDBJ whole genome shotgun (WGS) entry which is preliminary data.</text>
</comment>
<keyword evidence="1" id="KW-0812">Transmembrane</keyword>
<reference evidence="2 3" key="1">
    <citation type="journal article" date="2015" name="Genome Announc.">
        <title>Expanding the biotechnology potential of lactobacilli through comparative genomics of 213 strains and associated genera.</title>
        <authorList>
            <person name="Sun Z."/>
            <person name="Harris H.M."/>
            <person name="McCann A."/>
            <person name="Guo C."/>
            <person name="Argimon S."/>
            <person name="Zhang W."/>
            <person name="Yang X."/>
            <person name="Jeffery I.B."/>
            <person name="Cooney J.C."/>
            <person name="Kagawa T.F."/>
            <person name="Liu W."/>
            <person name="Song Y."/>
            <person name="Salvetti E."/>
            <person name="Wrobel A."/>
            <person name="Rasinkangas P."/>
            <person name="Parkhill J."/>
            <person name="Rea M.C."/>
            <person name="O'Sullivan O."/>
            <person name="Ritari J."/>
            <person name="Douillard F.P."/>
            <person name="Paul Ross R."/>
            <person name="Yang R."/>
            <person name="Briner A.E."/>
            <person name="Felis G.E."/>
            <person name="de Vos W.M."/>
            <person name="Barrangou R."/>
            <person name="Klaenhammer T.R."/>
            <person name="Caufield P.W."/>
            <person name="Cui Y."/>
            <person name="Zhang H."/>
            <person name="O'Toole P.W."/>
        </authorList>
    </citation>
    <scope>NUCLEOTIDE SEQUENCE [LARGE SCALE GENOMIC DNA]</scope>
    <source>
        <strain evidence="2 3">DSM 18382</strain>
    </source>
</reference>
<evidence type="ECO:0000313" key="2">
    <source>
        <dbReference type="EMBL" id="KRM01417.1"/>
    </source>
</evidence>
<dbReference type="Pfam" id="PF05437">
    <property type="entry name" value="AzlD"/>
    <property type="match status" value="1"/>
</dbReference>
<dbReference type="EMBL" id="AZFY01000151">
    <property type="protein sequence ID" value="KRM01417.1"/>
    <property type="molecule type" value="Genomic_DNA"/>
</dbReference>
<feature type="transmembrane region" description="Helical" evidence="1">
    <location>
        <begin position="34"/>
        <end position="66"/>
    </location>
</feature>
<dbReference type="InterPro" id="IPR008407">
    <property type="entry name" value="Brnchd-chn_aa_trnsp_AzlD"/>
</dbReference>
<evidence type="ECO:0008006" key="4">
    <source>
        <dbReference type="Google" id="ProtNLM"/>
    </source>
</evidence>
<protein>
    <recommendedName>
        <fullName evidence="4">Branched-chain amino acid transport</fullName>
    </recommendedName>
</protein>
<dbReference type="Proteomes" id="UP000051966">
    <property type="component" value="Unassembled WGS sequence"/>
</dbReference>
<proteinExistence type="predicted"/>
<evidence type="ECO:0000256" key="1">
    <source>
        <dbReference type="SAM" id="Phobius"/>
    </source>
</evidence>
<gene>
    <name evidence="2" type="ORF">FD41_GL001554</name>
</gene>
<accession>A0A0R1VDV3</accession>
<dbReference type="AlphaFoldDB" id="A0A0R1VDV3"/>
<name>A0A0R1VDV3_9LACO</name>
<dbReference type="PATRIC" id="fig|1423743.5.peg.1613"/>
<keyword evidence="3" id="KW-1185">Reference proteome</keyword>
<organism evidence="2 3">
    <name type="scientific">Lentilactobacillus farraginis DSM 18382 = JCM 14108</name>
    <dbReference type="NCBI Taxonomy" id="1423743"/>
    <lineage>
        <taxon>Bacteria</taxon>
        <taxon>Bacillati</taxon>
        <taxon>Bacillota</taxon>
        <taxon>Bacilli</taxon>
        <taxon>Lactobacillales</taxon>
        <taxon>Lactobacillaceae</taxon>
        <taxon>Lentilactobacillus</taxon>
    </lineage>
</organism>
<evidence type="ECO:0000313" key="3">
    <source>
        <dbReference type="Proteomes" id="UP000051966"/>
    </source>
</evidence>
<keyword evidence="1" id="KW-0472">Membrane</keyword>